<dbReference type="InterPro" id="IPR008920">
    <property type="entry name" value="TF_FadR/GntR_C"/>
</dbReference>
<dbReference type="Gene3D" id="1.10.10.10">
    <property type="entry name" value="Winged helix-like DNA-binding domain superfamily/Winged helix DNA-binding domain"/>
    <property type="match status" value="1"/>
</dbReference>
<evidence type="ECO:0000256" key="1">
    <source>
        <dbReference type="ARBA" id="ARBA00023015"/>
    </source>
</evidence>
<dbReference type="PANTHER" id="PTHR43537:SF53">
    <property type="entry name" value="HTH-TYPE TRANSCRIPTIONAL REPRESSOR NANR"/>
    <property type="match status" value="1"/>
</dbReference>
<dbReference type="AlphaFoldDB" id="A0A4R6EFS9"/>
<evidence type="ECO:0000256" key="3">
    <source>
        <dbReference type="ARBA" id="ARBA00023163"/>
    </source>
</evidence>
<gene>
    <name evidence="6" type="ORF">C7389_102113</name>
</gene>
<dbReference type="EMBL" id="SNVV01000002">
    <property type="protein sequence ID" value="TDN56178.1"/>
    <property type="molecule type" value="Genomic_DNA"/>
</dbReference>
<dbReference type="SMART" id="SM00895">
    <property type="entry name" value="FCD"/>
    <property type="match status" value="1"/>
</dbReference>
<comment type="caution">
    <text evidence="6">The sequence shown here is derived from an EMBL/GenBank/DDBJ whole genome shotgun (WGS) entry which is preliminary data.</text>
</comment>
<dbReference type="OrthoDB" id="5243844at2"/>
<evidence type="ECO:0000256" key="2">
    <source>
        <dbReference type="ARBA" id="ARBA00023125"/>
    </source>
</evidence>
<keyword evidence="7" id="KW-1185">Reference proteome</keyword>
<evidence type="ECO:0000313" key="7">
    <source>
        <dbReference type="Proteomes" id="UP000295129"/>
    </source>
</evidence>
<feature type="domain" description="HTH gntR-type" evidence="5">
    <location>
        <begin position="28"/>
        <end position="95"/>
    </location>
</feature>
<dbReference type="Proteomes" id="UP000295129">
    <property type="component" value="Unassembled WGS sequence"/>
</dbReference>
<protein>
    <submittedName>
        <fullName evidence="6">GntR family transcriptional regulator</fullName>
    </submittedName>
</protein>
<dbReference type="Pfam" id="PF00392">
    <property type="entry name" value="GntR"/>
    <property type="match status" value="1"/>
</dbReference>
<feature type="region of interest" description="Disordered" evidence="4">
    <location>
        <begin position="1"/>
        <end position="27"/>
    </location>
</feature>
<keyword evidence="3" id="KW-0804">Transcription</keyword>
<dbReference type="SUPFAM" id="SSF46785">
    <property type="entry name" value="Winged helix' DNA-binding domain"/>
    <property type="match status" value="1"/>
</dbReference>
<sequence length="253" mass="27138">MDASSLKSPPQDASVESLVLGKTPRAGSQDAERMFDTLRNAVLDQRLPPGMQLKEQALADAFKVNRALVRAVLARLESARLVEHRPNRGVFVATPTVAEARDIFAARRVIEAALVRTLTAVAMPAGLAEMQALVEREQAAYRSGDMRAGLRLSVEFHRLLARLAGNSVLANFLEELVARTPLVVLSYKGSDTPSCALDEHSAIIEAIAVGDAERAVTLMNAHLNHLEAKLESGFRAASGEADIAAMLGLAPAR</sequence>
<dbReference type="Gene3D" id="1.20.120.530">
    <property type="entry name" value="GntR ligand-binding domain-like"/>
    <property type="match status" value="1"/>
</dbReference>
<proteinExistence type="predicted"/>
<accession>A0A4R6EFS9</accession>
<dbReference type="SMART" id="SM00345">
    <property type="entry name" value="HTH_GNTR"/>
    <property type="match status" value="1"/>
</dbReference>
<dbReference type="InterPro" id="IPR000524">
    <property type="entry name" value="Tscrpt_reg_HTH_GntR"/>
</dbReference>
<name>A0A4R6EFS9_9RHOO</name>
<organism evidence="6 7">
    <name type="scientific">Azoarcus indigens</name>
    <dbReference type="NCBI Taxonomy" id="29545"/>
    <lineage>
        <taxon>Bacteria</taxon>
        <taxon>Pseudomonadati</taxon>
        <taxon>Pseudomonadota</taxon>
        <taxon>Betaproteobacteria</taxon>
        <taxon>Rhodocyclales</taxon>
        <taxon>Zoogloeaceae</taxon>
        <taxon>Azoarcus</taxon>
    </lineage>
</organism>
<keyword evidence="2" id="KW-0238">DNA-binding</keyword>
<reference evidence="6 7" key="1">
    <citation type="submission" date="2019-03" db="EMBL/GenBank/DDBJ databases">
        <title>Genomic Encyclopedia of Type Strains, Phase IV (KMG-IV): sequencing the most valuable type-strain genomes for metagenomic binning, comparative biology and taxonomic classification.</title>
        <authorList>
            <person name="Goeker M."/>
        </authorList>
    </citation>
    <scope>NUCLEOTIDE SEQUENCE [LARGE SCALE GENOMIC DNA]</scope>
    <source>
        <strain evidence="6 7">DSM 12121</strain>
    </source>
</reference>
<dbReference type="PANTHER" id="PTHR43537">
    <property type="entry name" value="TRANSCRIPTIONAL REGULATOR, GNTR FAMILY"/>
    <property type="match status" value="1"/>
</dbReference>
<dbReference type="SUPFAM" id="SSF48008">
    <property type="entry name" value="GntR ligand-binding domain-like"/>
    <property type="match status" value="1"/>
</dbReference>
<keyword evidence="1" id="KW-0805">Transcription regulation</keyword>
<dbReference type="InterPro" id="IPR036388">
    <property type="entry name" value="WH-like_DNA-bd_sf"/>
</dbReference>
<dbReference type="GO" id="GO:0003700">
    <property type="term" value="F:DNA-binding transcription factor activity"/>
    <property type="evidence" value="ECO:0007669"/>
    <property type="project" value="InterPro"/>
</dbReference>
<dbReference type="RefSeq" id="WP_133588408.1">
    <property type="nucleotide sequence ID" value="NZ_SNVV01000002.1"/>
</dbReference>
<dbReference type="InterPro" id="IPR011711">
    <property type="entry name" value="GntR_C"/>
</dbReference>
<evidence type="ECO:0000259" key="5">
    <source>
        <dbReference type="PROSITE" id="PS50949"/>
    </source>
</evidence>
<dbReference type="InterPro" id="IPR036390">
    <property type="entry name" value="WH_DNA-bd_sf"/>
</dbReference>
<dbReference type="PROSITE" id="PS50949">
    <property type="entry name" value="HTH_GNTR"/>
    <property type="match status" value="1"/>
</dbReference>
<evidence type="ECO:0000313" key="6">
    <source>
        <dbReference type="EMBL" id="TDN56178.1"/>
    </source>
</evidence>
<dbReference type="Pfam" id="PF07729">
    <property type="entry name" value="FCD"/>
    <property type="match status" value="1"/>
</dbReference>
<dbReference type="GO" id="GO:0003677">
    <property type="term" value="F:DNA binding"/>
    <property type="evidence" value="ECO:0007669"/>
    <property type="project" value="UniProtKB-KW"/>
</dbReference>
<evidence type="ECO:0000256" key="4">
    <source>
        <dbReference type="SAM" id="MobiDB-lite"/>
    </source>
</evidence>